<gene>
    <name evidence="4" type="ORF">JMJ56_11650</name>
</gene>
<evidence type="ECO:0000313" key="4">
    <source>
        <dbReference type="EMBL" id="MBL6078663.1"/>
    </source>
</evidence>
<keyword evidence="1" id="KW-0808">Transferase</keyword>
<dbReference type="CDD" id="cd04301">
    <property type="entry name" value="NAT_SF"/>
    <property type="match status" value="1"/>
</dbReference>
<dbReference type="PROSITE" id="PS51186">
    <property type="entry name" value="GNAT"/>
    <property type="match status" value="1"/>
</dbReference>
<dbReference type="PANTHER" id="PTHR43877:SF5">
    <property type="entry name" value="BLL8307 PROTEIN"/>
    <property type="match status" value="1"/>
</dbReference>
<evidence type="ECO:0000313" key="5">
    <source>
        <dbReference type="Proteomes" id="UP000660885"/>
    </source>
</evidence>
<dbReference type="EMBL" id="JAETWB010000003">
    <property type="protein sequence ID" value="MBL6078663.1"/>
    <property type="molecule type" value="Genomic_DNA"/>
</dbReference>
<dbReference type="Proteomes" id="UP000660885">
    <property type="component" value="Unassembled WGS sequence"/>
</dbReference>
<comment type="caution">
    <text evidence="4">The sequence shown here is derived from an EMBL/GenBank/DDBJ whole genome shotgun (WGS) entry which is preliminary data.</text>
</comment>
<keyword evidence="2" id="KW-0012">Acyltransferase</keyword>
<keyword evidence="5" id="KW-1185">Reference proteome</keyword>
<organism evidence="4 5">
    <name type="scientific">Belnapia arida</name>
    <dbReference type="NCBI Taxonomy" id="2804533"/>
    <lineage>
        <taxon>Bacteria</taxon>
        <taxon>Pseudomonadati</taxon>
        <taxon>Pseudomonadota</taxon>
        <taxon>Alphaproteobacteria</taxon>
        <taxon>Acetobacterales</taxon>
        <taxon>Roseomonadaceae</taxon>
        <taxon>Belnapia</taxon>
    </lineage>
</organism>
<dbReference type="RefSeq" id="WP_202831773.1">
    <property type="nucleotide sequence ID" value="NZ_JAETWB010000003.1"/>
</dbReference>
<evidence type="ECO:0000259" key="3">
    <source>
        <dbReference type="PROSITE" id="PS51186"/>
    </source>
</evidence>
<protein>
    <submittedName>
        <fullName evidence="4">GNAT family N-acetyltransferase</fullName>
    </submittedName>
</protein>
<dbReference type="InterPro" id="IPR050832">
    <property type="entry name" value="Bact_Acetyltransf"/>
</dbReference>
<feature type="domain" description="N-acetyltransferase" evidence="3">
    <location>
        <begin position="2"/>
        <end position="154"/>
    </location>
</feature>
<dbReference type="PANTHER" id="PTHR43877">
    <property type="entry name" value="AMINOALKYLPHOSPHONATE N-ACETYLTRANSFERASE-RELATED-RELATED"/>
    <property type="match status" value="1"/>
</dbReference>
<dbReference type="SUPFAM" id="SSF55729">
    <property type="entry name" value="Acyl-CoA N-acyltransferases (Nat)"/>
    <property type="match status" value="1"/>
</dbReference>
<evidence type="ECO:0000256" key="1">
    <source>
        <dbReference type="ARBA" id="ARBA00022679"/>
    </source>
</evidence>
<dbReference type="InterPro" id="IPR016181">
    <property type="entry name" value="Acyl_CoA_acyltransferase"/>
</dbReference>
<dbReference type="InterPro" id="IPR000182">
    <property type="entry name" value="GNAT_dom"/>
</dbReference>
<proteinExistence type="predicted"/>
<dbReference type="Gene3D" id="3.40.630.30">
    <property type="match status" value="1"/>
</dbReference>
<name>A0ABS1U1X2_9PROT</name>
<evidence type="ECO:0000256" key="2">
    <source>
        <dbReference type="ARBA" id="ARBA00023315"/>
    </source>
</evidence>
<dbReference type="Pfam" id="PF00583">
    <property type="entry name" value="Acetyltransf_1"/>
    <property type="match status" value="1"/>
</dbReference>
<sequence>MFEIREDDLSGEPTRRLLALHLAGMHANSPPGSVYALDLSGLTAPGVTVWSAWQGDAIAGIGALKLLGDGTGEVKSMRTHPDHLRQGVAAALLEHIIGAARARGLARLSLETGTGPAFEPALALYRRRGFVNGEAFGGYQASSFNQFLHLALRV</sequence>
<accession>A0ABS1U1X2</accession>
<reference evidence="4 5" key="1">
    <citation type="submission" date="2021-01" db="EMBL/GenBank/DDBJ databases">
        <title>Belnapia mucosa sp. nov. and Belnapia arida sp. nov., isolated from the Tabernas Desert (Almeria, Spain).</title>
        <authorList>
            <person name="Molina-Menor E."/>
            <person name="Vidal-Verdu A."/>
            <person name="Calonge A."/>
            <person name="Satari L."/>
            <person name="Pereto J."/>
            <person name="Porcar M."/>
        </authorList>
    </citation>
    <scope>NUCLEOTIDE SEQUENCE [LARGE SCALE GENOMIC DNA]</scope>
    <source>
        <strain evidence="4 5">T18</strain>
    </source>
</reference>